<dbReference type="RefSeq" id="WP_248445784.1">
    <property type="nucleotide sequence ID" value="NZ_AP019411.1"/>
</dbReference>
<sequence>MEWVAGSSWNQWPDVHGMGGRMTVESAVFAADEHLERVKATLAKVSLALGLQSPTVLLGIVNGKSASAAKQVANLGDIAGPDWREFNEHRCLMITLDRPRTPQDVPSHLMHIAIAALLAGKGNALVGYKNRLGIINDHPEEDVWNEYRRGTWHRTVPKRLAEPFQRYLAVIDQLHSQ</sequence>
<proteinExistence type="predicted"/>
<dbReference type="AlphaFoldDB" id="A0A2V0QGY4"/>
<evidence type="ECO:0000313" key="2">
    <source>
        <dbReference type="Proteomes" id="UP000247480"/>
    </source>
</evidence>
<reference evidence="1 2" key="1">
    <citation type="submission" date="2018-04" db="EMBL/GenBank/DDBJ databases">
        <title>Draft genome sequence of Pseudomonas syringae pv. actinidiae biovar 1 strains isolated from kiwifruit in Kagawa prefecture.</title>
        <authorList>
            <person name="Tabuchi M."/>
            <person name="Saito M."/>
            <person name="Fujiwara S."/>
            <person name="Sasa N."/>
            <person name="Akimitsu K."/>
            <person name="Gomi K."/>
            <person name="Konishi-Sugita S."/>
            <person name="Hamano K."/>
            <person name="Kataoka I."/>
        </authorList>
    </citation>
    <scope>NUCLEOTIDE SEQUENCE [LARGE SCALE GENOMIC DNA]</scope>
    <source>
        <strain evidence="1 2">MAFF212206</strain>
    </source>
</reference>
<accession>A0A2V0QGY4</accession>
<organism evidence="1 2">
    <name type="scientific">Pseudomonas syringae pv. actinidiae</name>
    <dbReference type="NCBI Taxonomy" id="103796"/>
    <lineage>
        <taxon>Bacteria</taxon>
        <taxon>Pseudomonadati</taxon>
        <taxon>Pseudomonadota</taxon>
        <taxon>Gammaproteobacteria</taxon>
        <taxon>Pseudomonadales</taxon>
        <taxon>Pseudomonadaceae</taxon>
        <taxon>Pseudomonas</taxon>
        <taxon>Pseudomonas syringae</taxon>
    </lineage>
</organism>
<dbReference type="Proteomes" id="UP000247480">
    <property type="component" value="Unassembled WGS sequence"/>
</dbReference>
<protein>
    <submittedName>
        <fullName evidence="1">Permease component</fullName>
    </submittedName>
</protein>
<dbReference type="EMBL" id="BGJZ01000293">
    <property type="protein sequence ID" value="GBH12191.1"/>
    <property type="molecule type" value="Genomic_DNA"/>
</dbReference>
<comment type="caution">
    <text evidence="1">The sequence shown here is derived from an EMBL/GenBank/DDBJ whole genome shotgun (WGS) entry which is preliminary data.</text>
</comment>
<evidence type="ECO:0000313" key="1">
    <source>
        <dbReference type="EMBL" id="GBH12191.1"/>
    </source>
</evidence>
<gene>
    <name evidence="1" type="ORF">KPSA1_05655</name>
</gene>
<name>A0A2V0QGY4_PSESF</name>